<evidence type="ECO:0000256" key="1">
    <source>
        <dbReference type="SAM" id="MobiDB-lite"/>
    </source>
</evidence>
<proteinExistence type="predicted"/>
<keyword evidence="3" id="KW-1185">Reference proteome</keyword>
<dbReference type="AlphaFoldDB" id="A0A1Z5K623"/>
<dbReference type="Proteomes" id="UP000198406">
    <property type="component" value="Unassembled WGS sequence"/>
</dbReference>
<dbReference type="InParanoid" id="A0A1Z5K623"/>
<protein>
    <submittedName>
        <fullName evidence="2">Uncharacterized protein</fullName>
    </submittedName>
</protein>
<feature type="compositionally biased region" description="Basic and acidic residues" evidence="1">
    <location>
        <begin position="19"/>
        <end position="29"/>
    </location>
</feature>
<gene>
    <name evidence="2" type="ORF">FisN_29Hh036</name>
</gene>
<dbReference type="EMBL" id="BDSP01000170">
    <property type="protein sequence ID" value="GAX21602.1"/>
    <property type="molecule type" value="Genomic_DNA"/>
</dbReference>
<name>A0A1Z5K623_FISSO</name>
<evidence type="ECO:0000313" key="3">
    <source>
        <dbReference type="Proteomes" id="UP000198406"/>
    </source>
</evidence>
<comment type="caution">
    <text evidence="2">The sequence shown here is derived from an EMBL/GenBank/DDBJ whole genome shotgun (WGS) entry which is preliminary data.</text>
</comment>
<reference evidence="2 3" key="1">
    <citation type="journal article" date="2015" name="Plant Cell">
        <title>Oil accumulation by the oleaginous diatom Fistulifera solaris as revealed by the genome and transcriptome.</title>
        <authorList>
            <person name="Tanaka T."/>
            <person name="Maeda Y."/>
            <person name="Veluchamy A."/>
            <person name="Tanaka M."/>
            <person name="Abida H."/>
            <person name="Marechal E."/>
            <person name="Bowler C."/>
            <person name="Muto M."/>
            <person name="Sunaga Y."/>
            <person name="Tanaka M."/>
            <person name="Yoshino T."/>
            <person name="Taniguchi T."/>
            <person name="Fukuda Y."/>
            <person name="Nemoto M."/>
            <person name="Matsumoto M."/>
            <person name="Wong P.S."/>
            <person name="Aburatani S."/>
            <person name="Fujibuchi W."/>
        </authorList>
    </citation>
    <scope>NUCLEOTIDE SEQUENCE [LARGE SCALE GENOMIC DNA]</scope>
    <source>
        <strain evidence="2 3">JPCC DA0580</strain>
    </source>
</reference>
<sequence length="165" mass="18975">MFQKGRPDLLKNLSGAKTKSKEAFEEPKVKPQPIVGVPQMHQFHPMPAALMQRTMVNHNAMSEYNPLSSNNPPYLAAMPVSSSIAVNPILLEQHQQYLEQQRFQQQRALLAQLRGPPQPQQAVSMQDLQLLRAQNADRVRMLQQLQQQQQFQQQQQRNTFARPPM</sequence>
<feature type="region of interest" description="Disordered" evidence="1">
    <location>
        <begin position="1"/>
        <end position="31"/>
    </location>
</feature>
<accession>A0A1Z5K623</accession>
<evidence type="ECO:0000313" key="2">
    <source>
        <dbReference type="EMBL" id="GAX21602.1"/>
    </source>
</evidence>
<organism evidence="2 3">
    <name type="scientific">Fistulifera solaris</name>
    <name type="common">Oleaginous diatom</name>
    <dbReference type="NCBI Taxonomy" id="1519565"/>
    <lineage>
        <taxon>Eukaryota</taxon>
        <taxon>Sar</taxon>
        <taxon>Stramenopiles</taxon>
        <taxon>Ochrophyta</taxon>
        <taxon>Bacillariophyta</taxon>
        <taxon>Bacillariophyceae</taxon>
        <taxon>Bacillariophycidae</taxon>
        <taxon>Naviculales</taxon>
        <taxon>Naviculaceae</taxon>
        <taxon>Fistulifera</taxon>
    </lineage>
</organism>